<sequence>MPDDQPAPAEASVIPMPETRGYQQEMLEESLRRNIVIALDTGAGKTHIAVLRMKLEAERVSNKVSWFLAPTVALAHQQREVIAGHLPVSVGMISGSMEPDQWKDAGLWRRILLTHRIVVTTHDVLLNALRHGYINMGRDINLLIFDEAHHAADKHPYNLIMKEFYVHLPPRMPSQGTHHPDPGNSVRPMILGLTASPIFGGDVEKAFRKIESNLDCTIRAPLLFREELAGFVHRPEFKHAVYAAPTYMMVGIPPSKNLSSLANVVNALNIEDDPYVHSLREELRNLAPGPERTRLDQKLSKTINKRDTYTHKGLRDFLRAADEICMDLGSWAADWYIQTVLKQAQVADGDLPDVASIWSSREKSYLLGTLSKVAITTVSYDPVDIVTQSSDKVRVLVETLLAEKAFFEAHDEDYRGLVFVTRRDAVLALTQVLTYHPQTAEIFQVGSLLGNSESSYRRSFLDITRHLLKQPANETLSSFRIGELNVIIATAVAEEGLDIQACCSVVRWDPPPNMVSWAQSRGRARQKRSTFTVMFSNDTVHRETVQKWELLEKEMVRLYNTNRLAVSTPEEDDLDSKEQVLRFRVDSTGALLTTNSAIEHLTHFCAILPHGGRGNHAPVYDIDPPDYPAEWHTYGGARPLYEGPYGCTVTLPKLVDPAFRTFSTPRVHRTKVSAKRNVAYQAYLALYENGLLNDNLLPLTSVLEPELEDEVRNLLKEVEKRDGTARVTTQMDPWFVVGNPDIWWSTEIGIEGMPSMQLLSQAKLPPLHDDEMPYLHTRERAPFRVRVASQSSPFPVSGDILSRARDFTRRVLWPIYGARMPWDRTDYLCLLLPVDDRLSLEWDAWRQAYSVEPDSQNSPYKSLFAPTAWFRDHFGRQKGLSVVNAAGRFGKVYQFLRWRTQPVSKEEEAELLERYAPDGGGLEITYPLLQVKPLVKRNFIIPMPPEAKGTEAASQKPFLLLEDSSAIGLLSPDEAKYALWFPSLLRYLSMASTVIAMRTSLFADSPLAAIPMHLLLTATTTPVSQESSNYQRLETLGDTVLKYVTSIQLLAEYPLWHEGYLSRKKDHSVSNARLAKAAIGLKLYTWIIRDRLVPKKWKPRYVTNTAEDLAAVEADSVLENPAKSEKERRRAKVKQDLSTKVLADVVEALIGAAYLHGGFSLGIECAKLFDLGVPWRMLPERIDSMLSRVIELKYYPAQLEAVEAILGYNFHRKTLLVEALTHASYQSDLETISYERMEFLGDSVLDMIVTDYLYHAPGKEYSPGQMHQRKSAIVNAHFLAMICLRACTEASTEMPRWSRRGGVTIERNSHLVYLWQCLLHSSVPVLDEQNATFSRWERPTGKGHIEAALANGNIFPWAALTSLRAPKFLSDMVESLLGAVFLDSAGDLDTVRDVLRRLGVLQILERIVEDDVDVRHPVSRLFNWASKRHEKVQCGPSQKDKSTVSCAVLWEGFEIAKVEDEWRGRISQEDVRFRVAEQAIELLEHPPSFLRKWANKRGLEVEFQMTSQDDDLTCAVIIADQEIFTIQSRGQARTEDVQSVAAVHALKILEQSVSWLQFLAARHRWEVEYVIYEEDGIEVCSVFVDGREEGRFESEGRGKVTPEDMQSAAAKDAITTLEERLAETVDDEGDGALDWTTEAEADSWE</sequence>
<reference evidence="1" key="1">
    <citation type="submission" date="2021-03" db="EMBL/GenBank/DDBJ databases">
        <authorList>
            <consortium name="DOE Joint Genome Institute"/>
            <person name="Ahrendt S."/>
            <person name="Looney B.P."/>
            <person name="Miyauchi S."/>
            <person name="Morin E."/>
            <person name="Drula E."/>
            <person name="Courty P.E."/>
            <person name="Chicoki N."/>
            <person name="Fauchery L."/>
            <person name="Kohler A."/>
            <person name="Kuo A."/>
            <person name="Labutti K."/>
            <person name="Pangilinan J."/>
            <person name="Lipzen A."/>
            <person name="Riley R."/>
            <person name="Andreopoulos W."/>
            <person name="He G."/>
            <person name="Johnson J."/>
            <person name="Barry K.W."/>
            <person name="Grigoriev I.V."/>
            <person name="Nagy L."/>
            <person name="Hibbett D."/>
            <person name="Henrissat B."/>
            <person name="Matheny P.B."/>
            <person name="Labbe J."/>
            <person name="Martin F."/>
        </authorList>
    </citation>
    <scope>NUCLEOTIDE SEQUENCE</scope>
    <source>
        <strain evidence="1">HHB10654</strain>
    </source>
</reference>
<comment type="caution">
    <text evidence="1">The sequence shown here is derived from an EMBL/GenBank/DDBJ whole genome shotgun (WGS) entry which is preliminary data.</text>
</comment>
<evidence type="ECO:0000313" key="2">
    <source>
        <dbReference type="Proteomes" id="UP000814140"/>
    </source>
</evidence>
<organism evidence="1 2">
    <name type="scientific">Artomyces pyxidatus</name>
    <dbReference type="NCBI Taxonomy" id="48021"/>
    <lineage>
        <taxon>Eukaryota</taxon>
        <taxon>Fungi</taxon>
        <taxon>Dikarya</taxon>
        <taxon>Basidiomycota</taxon>
        <taxon>Agaricomycotina</taxon>
        <taxon>Agaricomycetes</taxon>
        <taxon>Russulales</taxon>
        <taxon>Auriscalpiaceae</taxon>
        <taxon>Artomyces</taxon>
    </lineage>
</organism>
<name>A0ACB8STT5_9AGAM</name>
<gene>
    <name evidence="1" type="ORF">BV25DRAFT_1053790</name>
</gene>
<evidence type="ECO:0000313" key="1">
    <source>
        <dbReference type="EMBL" id="KAI0059577.1"/>
    </source>
</evidence>
<dbReference type="Proteomes" id="UP000814140">
    <property type="component" value="Unassembled WGS sequence"/>
</dbReference>
<accession>A0ACB8STT5</accession>
<keyword evidence="1" id="KW-0378">Hydrolase</keyword>
<proteinExistence type="predicted"/>
<protein>
    <submittedName>
        <fullName evidence="1">P-loop containing nucleoside triphosphate hydrolase protein</fullName>
    </submittedName>
</protein>
<dbReference type="EMBL" id="MU277225">
    <property type="protein sequence ID" value="KAI0059577.1"/>
    <property type="molecule type" value="Genomic_DNA"/>
</dbReference>
<reference evidence="1" key="2">
    <citation type="journal article" date="2022" name="New Phytol.">
        <title>Evolutionary transition to the ectomycorrhizal habit in the genomes of a hyperdiverse lineage of mushroom-forming fungi.</title>
        <authorList>
            <person name="Looney B."/>
            <person name="Miyauchi S."/>
            <person name="Morin E."/>
            <person name="Drula E."/>
            <person name="Courty P.E."/>
            <person name="Kohler A."/>
            <person name="Kuo A."/>
            <person name="LaButti K."/>
            <person name="Pangilinan J."/>
            <person name="Lipzen A."/>
            <person name="Riley R."/>
            <person name="Andreopoulos W."/>
            <person name="He G."/>
            <person name="Johnson J."/>
            <person name="Nolan M."/>
            <person name="Tritt A."/>
            <person name="Barry K.W."/>
            <person name="Grigoriev I.V."/>
            <person name="Nagy L.G."/>
            <person name="Hibbett D."/>
            <person name="Henrissat B."/>
            <person name="Matheny P.B."/>
            <person name="Labbe J."/>
            <person name="Martin F.M."/>
        </authorList>
    </citation>
    <scope>NUCLEOTIDE SEQUENCE</scope>
    <source>
        <strain evidence="1">HHB10654</strain>
    </source>
</reference>
<keyword evidence="2" id="KW-1185">Reference proteome</keyword>